<dbReference type="InParanoid" id="A0A0H2QZJ5"/>
<gene>
    <name evidence="1" type="ORF">SCHPADRAFT_947337</name>
</gene>
<keyword evidence="2" id="KW-1185">Reference proteome</keyword>
<accession>A0A0H2QZJ5</accession>
<reference evidence="1 2" key="1">
    <citation type="submission" date="2015-04" db="EMBL/GenBank/DDBJ databases">
        <title>Complete genome sequence of Schizopora paradoxa KUC8140, a cosmopolitan wood degrader in East Asia.</title>
        <authorList>
            <consortium name="DOE Joint Genome Institute"/>
            <person name="Min B."/>
            <person name="Park H."/>
            <person name="Jang Y."/>
            <person name="Kim J.-J."/>
            <person name="Kim K.H."/>
            <person name="Pangilinan J."/>
            <person name="Lipzen A."/>
            <person name="Riley R."/>
            <person name="Grigoriev I.V."/>
            <person name="Spatafora J.W."/>
            <person name="Choi I.-G."/>
        </authorList>
    </citation>
    <scope>NUCLEOTIDE SEQUENCE [LARGE SCALE GENOMIC DNA]</scope>
    <source>
        <strain evidence="1 2">KUC8140</strain>
    </source>
</reference>
<evidence type="ECO:0000313" key="2">
    <source>
        <dbReference type="Proteomes" id="UP000053477"/>
    </source>
</evidence>
<organism evidence="1 2">
    <name type="scientific">Schizopora paradoxa</name>
    <dbReference type="NCBI Taxonomy" id="27342"/>
    <lineage>
        <taxon>Eukaryota</taxon>
        <taxon>Fungi</taxon>
        <taxon>Dikarya</taxon>
        <taxon>Basidiomycota</taxon>
        <taxon>Agaricomycotina</taxon>
        <taxon>Agaricomycetes</taxon>
        <taxon>Hymenochaetales</taxon>
        <taxon>Schizoporaceae</taxon>
        <taxon>Schizopora</taxon>
    </lineage>
</organism>
<dbReference type="Proteomes" id="UP000053477">
    <property type="component" value="Unassembled WGS sequence"/>
</dbReference>
<evidence type="ECO:0000313" key="1">
    <source>
        <dbReference type="EMBL" id="KLO04925.1"/>
    </source>
</evidence>
<proteinExistence type="predicted"/>
<dbReference type="EMBL" id="KQ086402">
    <property type="protein sequence ID" value="KLO04925.1"/>
    <property type="molecule type" value="Genomic_DNA"/>
</dbReference>
<name>A0A0H2QZJ5_9AGAM</name>
<dbReference type="AlphaFoldDB" id="A0A0H2QZJ5"/>
<sequence length="150" mass="16958">MPSTSSPPHLPLVRRSKLYDDSMHRKRAVVSQRRGVVSAPSSSFFHPPPRYPTPISHPVVDAAVMTLTVYIERSRRAEFGLEPRPKMLEGLMVHIESRRRAVYRARWFTYPPPVTSMDTCYNITARTATHCPAARSSAAVALHTQTLGYR</sequence>
<protein>
    <submittedName>
        <fullName evidence="1">Uncharacterized protein</fullName>
    </submittedName>
</protein>